<dbReference type="GO" id="GO:0006954">
    <property type="term" value="P:inflammatory response"/>
    <property type="evidence" value="ECO:0007669"/>
    <property type="project" value="InterPro"/>
</dbReference>
<accession>A0AAV1Q6X5</accession>
<evidence type="ECO:0000256" key="6">
    <source>
        <dbReference type="SAM" id="MobiDB-lite"/>
    </source>
</evidence>
<gene>
    <name evidence="7" type="ORF">FSCOSCO3_A023291</name>
</gene>
<evidence type="ECO:0000256" key="2">
    <source>
        <dbReference type="ARBA" id="ARBA00007236"/>
    </source>
</evidence>
<keyword evidence="3" id="KW-0202">Cytokine</keyword>
<dbReference type="InterPro" id="IPR029034">
    <property type="entry name" value="Cystine-knot_cytokine"/>
</dbReference>
<keyword evidence="4" id="KW-0964">Secreted</keyword>
<name>A0AAV1Q6X5_SCOSC</name>
<dbReference type="Gene3D" id="2.10.90.10">
    <property type="entry name" value="Cystine-knot cytokines"/>
    <property type="match status" value="1"/>
</dbReference>
<protein>
    <submittedName>
        <fullName evidence="7">Interleukin-25-like</fullName>
    </submittedName>
</protein>
<feature type="region of interest" description="Disordered" evidence="6">
    <location>
        <begin position="1"/>
        <end position="21"/>
    </location>
</feature>
<dbReference type="AlphaFoldDB" id="A0AAV1Q6X5"/>
<comment type="caution">
    <text evidence="7">The sequence shown here is derived from an EMBL/GenBank/DDBJ whole genome shotgun (WGS) entry which is preliminary data.</text>
</comment>
<organism evidence="7 8">
    <name type="scientific">Scomber scombrus</name>
    <name type="common">Atlantic mackerel</name>
    <name type="synonym">Scomber vernalis</name>
    <dbReference type="NCBI Taxonomy" id="13677"/>
    <lineage>
        <taxon>Eukaryota</taxon>
        <taxon>Metazoa</taxon>
        <taxon>Chordata</taxon>
        <taxon>Craniata</taxon>
        <taxon>Vertebrata</taxon>
        <taxon>Euteleostomi</taxon>
        <taxon>Actinopterygii</taxon>
        <taxon>Neopterygii</taxon>
        <taxon>Teleostei</taxon>
        <taxon>Neoteleostei</taxon>
        <taxon>Acanthomorphata</taxon>
        <taxon>Pelagiaria</taxon>
        <taxon>Scombriformes</taxon>
        <taxon>Scombridae</taxon>
        <taxon>Scomber</taxon>
    </lineage>
</organism>
<comment type="subcellular location">
    <subcellularLocation>
        <location evidence="1">Secreted</location>
    </subcellularLocation>
</comment>
<dbReference type="InterPro" id="IPR020440">
    <property type="entry name" value="IL-17_chr"/>
</dbReference>
<evidence type="ECO:0000313" key="7">
    <source>
        <dbReference type="EMBL" id="CAK6979273.1"/>
    </source>
</evidence>
<evidence type="ECO:0000256" key="4">
    <source>
        <dbReference type="ARBA" id="ARBA00022525"/>
    </source>
</evidence>
<dbReference type="PRINTS" id="PR01932">
    <property type="entry name" value="INTRLEUKIN17"/>
</dbReference>
<dbReference type="GO" id="GO:0005125">
    <property type="term" value="F:cytokine activity"/>
    <property type="evidence" value="ECO:0007669"/>
    <property type="project" value="UniProtKB-KW"/>
</dbReference>
<dbReference type="SUPFAM" id="SSF57501">
    <property type="entry name" value="Cystine-knot cytokines"/>
    <property type="match status" value="1"/>
</dbReference>
<dbReference type="GO" id="GO:0005615">
    <property type="term" value="C:extracellular space"/>
    <property type="evidence" value="ECO:0007669"/>
    <property type="project" value="UniProtKB-KW"/>
</dbReference>
<evidence type="ECO:0000256" key="1">
    <source>
        <dbReference type="ARBA" id="ARBA00004613"/>
    </source>
</evidence>
<reference evidence="7 8" key="1">
    <citation type="submission" date="2024-01" db="EMBL/GenBank/DDBJ databases">
        <authorList>
            <person name="Alioto T."/>
            <person name="Alioto T."/>
            <person name="Gomez Garrido J."/>
        </authorList>
    </citation>
    <scope>NUCLEOTIDE SEQUENCE [LARGE SCALE GENOMIC DNA]</scope>
</reference>
<dbReference type="InterPro" id="IPR010345">
    <property type="entry name" value="IL-17_fam"/>
</dbReference>
<keyword evidence="8" id="KW-1185">Reference proteome</keyword>
<comment type="similarity">
    <text evidence="2">Belongs to the IL-17 family.</text>
</comment>
<dbReference type="Proteomes" id="UP001314229">
    <property type="component" value="Unassembled WGS sequence"/>
</dbReference>
<dbReference type="Pfam" id="PF06083">
    <property type="entry name" value="IL17"/>
    <property type="match status" value="1"/>
</dbReference>
<dbReference type="EMBL" id="CAWUFR010000563">
    <property type="protein sequence ID" value="CAK6979273.1"/>
    <property type="molecule type" value="Genomic_DNA"/>
</dbReference>
<evidence type="ECO:0000256" key="3">
    <source>
        <dbReference type="ARBA" id="ARBA00022514"/>
    </source>
</evidence>
<keyword evidence="5" id="KW-0732">Signal</keyword>
<evidence type="ECO:0000256" key="5">
    <source>
        <dbReference type="ARBA" id="ARBA00022729"/>
    </source>
</evidence>
<sequence length="126" mass="14338">MKEFNRTWHMNMPQPPASASLKDSHTCKQAAKEMIGEPHQRALAPWKYSIDTDNNRIPNKIAVAKCLCRGCIINQREKHDYNSVPVKASLMVLRKSRCPHDPDKYVFKTEFILIPVACTCVVPNSS</sequence>
<evidence type="ECO:0000313" key="8">
    <source>
        <dbReference type="Proteomes" id="UP001314229"/>
    </source>
</evidence>
<proteinExistence type="inferred from homology"/>